<dbReference type="AlphaFoldDB" id="A0A074WRW2"/>
<reference evidence="2 3" key="1">
    <citation type="journal article" date="2014" name="BMC Genomics">
        <title>Genome sequencing of four Aureobasidium pullulans varieties: biotechnological potential, stress tolerance, and description of new species.</title>
        <authorList>
            <person name="Gostin Ar C."/>
            <person name="Ohm R.A."/>
            <person name="Kogej T."/>
            <person name="Sonjak S."/>
            <person name="Turk M."/>
            <person name="Zajc J."/>
            <person name="Zalar P."/>
            <person name="Grube M."/>
            <person name="Sun H."/>
            <person name="Han J."/>
            <person name="Sharma A."/>
            <person name="Chiniquy J."/>
            <person name="Ngan C.Y."/>
            <person name="Lipzen A."/>
            <person name="Barry K."/>
            <person name="Grigoriev I.V."/>
            <person name="Gunde-Cimerman N."/>
        </authorList>
    </citation>
    <scope>NUCLEOTIDE SEQUENCE [LARGE SCALE GENOMIC DNA]</scope>
    <source>
        <strain evidence="2 3">CBS 147.97</strain>
    </source>
</reference>
<dbReference type="EMBL" id="KL584707">
    <property type="protein sequence ID" value="KEQ74334.1"/>
    <property type="molecule type" value="Genomic_DNA"/>
</dbReference>
<evidence type="ECO:0000313" key="3">
    <source>
        <dbReference type="Proteomes" id="UP000027730"/>
    </source>
</evidence>
<dbReference type="STRING" id="1043004.A0A074WRW2"/>
<dbReference type="RefSeq" id="XP_013428400.1">
    <property type="nucleotide sequence ID" value="XM_013572946.1"/>
</dbReference>
<evidence type="ECO:0000313" key="2">
    <source>
        <dbReference type="EMBL" id="KEQ74334.1"/>
    </source>
</evidence>
<accession>A0A074WRW2</accession>
<dbReference type="HOGENOM" id="CLU_027219_4_0_1"/>
<proteinExistence type="predicted"/>
<dbReference type="GeneID" id="25409950"/>
<protein>
    <recommendedName>
        <fullName evidence="1">PD-(D/E)XK nuclease-like domain-containing protein</fullName>
    </recommendedName>
</protein>
<dbReference type="InterPro" id="IPR046797">
    <property type="entry name" value="PDDEXK_12"/>
</dbReference>
<gene>
    <name evidence="2" type="ORF">M436DRAFT_43478</name>
</gene>
<sequence>MVDWAVVLRPVGALGGALARARQQPDGDERFFNHSRYRSLIDKPFAISVETKPEGEDIRQAYIQLAVWTSTHMNFLSQLLGDTASSAKNLPHLPLLIVQGSLWSFLCASRKADGSTDIHTKIDFGDASTRYGVFIIVSVLQLLVDWAEVHYRPWFEEHCVVKE</sequence>
<name>A0A074WRW2_9PEZI</name>
<dbReference type="OrthoDB" id="4161186at2759"/>
<dbReference type="Pfam" id="PF20516">
    <property type="entry name" value="PDDEXK_12"/>
    <property type="match status" value="1"/>
</dbReference>
<keyword evidence="3" id="KW-1185">Reference proteome</keyword>
<dbReference type="Proteomes" id="UP000027730">
    <property type="component" value="Unassembled WGS sequence"/>
</dbReference>
<organism evidence="2 3">
    <name type="scientific">Aureobasidium namibiae CBS 147.97</name>
    <dbReference type="NCBI Taxonomy" id="1043004"/>
    <lineage>
        <taxon>Eukaryota</taxon>
        <taxon>Fungi</taxon>
        <taxon>Dikarya</taxon>
        <taxon>Ascomycota</taxon>
        <taxon>Pezizomycotina</taxon>
        <taxon>Dothideomycetes</taxon>
        <taxon>Dothideomycetidae</taxon>
        <taxon>Dothideales</taxon>
        <taxon>Saccotheciaceae</taxon>
        <taxon>Aureobasidium</taxon>
    </lineage>
</organism>
<evidence type="ECO:0000259" key="1">
    <source>
        <dbReference type="Pfam" id="PF20516"/>
    </source>
</evidence>
<feature type="domain" description="PD-(D/E)XK nuclease-like" evidence="1">
    <location>
        <begin position="1"/>
        <end position="152"/>
    </location>
</feature>